<dbReference type="eggNOG" id="COG1940">
    <property type="taxonomic scope" value="Bacteria"/>
</dbReference>
<dbReference type="EMBL" id="AGFM01000064">
    <property type="protein sequence ID" value="EHJ59006.1"/>
    <property type="molecule type" value="Genomic_DNA"/>
</dbReference>
<dbReference type="Gene3D" id="3.30.420.40">
    <property type="match status" value="2"/>
</dbReference>
<keyword evidence="2" id="KW-0479">Metal-binding</keyword>
<dbReference type="InterPro" id="IPR043129">
    <property type="entry name" value="ATPase_NBD"/>
</dbReference>
<dbReference type="InterPro" id="IPR051804">
    <property type="entry name" value="Carb_Metab_Reg_Kinase/Isom"/>
</dbReference>
<accession>G6EIR4</accession>
<dbReference type="InterPro" id="IPR000600">
    <property type="entry name" value="ROK"/>
</dbReference>
<dbReference type="Proteomes" id="UP000004030">
    <property type="component" value="Unassembled WGS sequence"/>
</dbReference>
<dbReference type="GO" id="GO:0046872">
    <property type="term" value="F:metal ion binding"/>
    <property type="evidence" value="ECO:0007669"/>
    <property type="project" value="UniProtKB-KW"/>
</dbReference>
<dbReference type="EC" id="2.7.1.4" evidence="5"/>
<keyword evidence="7" id="KW-0808">Transferase</keyword>
<comment type="cofactor">
    <cofactor evidence="1">
        <name>Mg(2+)</name>
        <dbReference type="ChEBI" id="CHEBI:18420"/>
    </cofactor>
</comment>
<evidence type="ECO:0000256" key="5">
    <source>
        <dbReference type="ARBA" id="ARBA00038887"/>
    </source>
</evidence>
<dbReference type="CDD" id="cd24067">
    <property type="entry name" value="ASKHA_NBD_ROK_BsFRK-like"/>
    <property type="match status" value="1"/>
</dbReference>
<proteinExistence type="predicted"/>
<protein>
    <recommendedName>
        <fullName evidence="5">fructokinase</fullName>
        <ecNumber evidence="5">2.7.1.4</ecNumber>
    </recommendedName>
</protein>
<gene>
    <name evidence="7" type="ORF">NSU_4235</name>
</gene>
<dbReference type="PANTHER" id="PTHR42742">
    <property type="entry name" value="TRANSCRIPTIONAL REPRESSOR MPRA"/>
    <property type="match status" value="1"/>
</dbReference>
<dbReference type="OrthoDB" id="9783435at2"/>
<evidence type="ECO:0000256" key="3">
    <source>
        <dbReference type="ARBA" id="ARBA00022833"/>
    </source>
</evidence>
<dbReference type="SUPFAM" id="SSF53067">
    <property type="entry name" value="Actin-like ATPase domain"/>
    <property type="match status" value="1"/>
</dbReference>
<dbReference type="InterPro" id="IPR049874">
    <property type="entry name" value="ROK_cs"/>
</dbReference>
<sequence>MTQASPPRLAGIELGGTKTIVTLGDGTRILESHALPTTTPDETLEAAHAHLSAWQAASPLAAIGIASFGPIRVTPDAPDYGTILATPKPGWSNTGVLEMVQAHFACPIAVDTDVNAAALAEHAFGAAQGCSSLVYITIGTGLGAGIVIDGRPVHGLLHPELGHIRTRRAPGATFAGTCPFHGDCIEGLISGPALEARLPVHPGKLDPASPAWDEVGDDLAELLSTLLLALSPQRIVIGGGVATRQPHLIERARKRLPAILAGYLPDLEPAAIETMICLPALGASAGPVGSLLLARNILIERDI</sequence>
<dbReference type="KEGG" id="npn:JI59_03145"/>
<name>G6EIR4_9SPHN</name>
<comment type="catalytic activity">
    <reaction evidence="6">
        <text>D-fructose + ATP = D-fructose 6-phosphate + ADP + H(+)</text>
        <dbReference type="Rhea" id="RHEA:16125"/>
        <dbReference type="ChEBI" id="CHEBI:15378"/>
        <dbReference type="ChEBI" id="CHEBI:30616"/>
        <dbReference type="ChEBI" id="CHEBI:37721"/>
        <dbReference type="ChEBI" id="CHEBI:61527"/>
        <dbReference type="ChEBI" id="CHEBI:456216"/>
        <dbReference type="EC" id="2.7.1.4"/>
    </reaction>
</comment>
<dbReference type="Pfam" id="PF00480">
    <property type="entry name" value="ROK"/>
    <property type="match status" value="1"/>
</dbReference>
<dbReference type="RefSeq" id="WP_007015143.1">
    <property type="nucleotide sequence ID" value="NZ_AGFM01000064.1"/>
</dbReference>
<keyword evidence="3" id="KW-0862">Zinc</keyword>
<organism evidence="7 8">
    <name type="scientific">Novosphingobium pentaromativorans US6-1</name>
    <dbReference type="NCBI Taxonomy" id="1088721"/>
    <lineage>
        <taxon>Bacteria</taxon>
        <taxon>Pseudomonadati</taxon>
        <taxon>Pseudomonadota</taxon>
        <taxon>Alphaproteobacteria</taxon>
        <taxon>Sphingomonadales</taxon>
        <taxon>Sphingomonadaceae</taxon>
        <taxon>Novosphingobium</taxon>
    </lineage>
</organism>
<dbReference type="PATRIC" id="fig|1088721.3.peg.4173"/>
<evidence type="ECO:0000256" key="1">
    <source>
        <dbReference type="ARBA" id="ARBA00001946"/>
    </source>
</evidence>
<dbReference type="GO" id="GO:0008865">
    <property type="term" value="F:fructokinase activity"/>
    <property type="evidence" value="ECO:0007669"/>
    <property type="project" value="UniProtKB-EC"/>
</dbReference>
<keyword evidence="4" id="KW-0460">Magnesium</keyword>
<keyword evidence="7" id="KW-0418">Kinase</keyword>
<evidence type="ECO:0000256" key="2">
    <source>
        <dbReference type="ARBA" id="ARBA00022723"/>
    </source>
</evidence>
<dbReference type="PANTHER" id="PTHR42742:SF3">
    <property type="entry name" value="FRUCTOKINASE"/>
    <property type="match status" value="1"/>
</dbReference>
<dbReference type="PROSITE" id="PS01125">
    <property type="entry name" value="ROK"/>
    <property type="match status" value="1"/>
</dbReference>
<evidence type="ECO:0000256" key="4">
    <source>
        <dbReference type="ARBA" id="ARBA00022842"/>
    </source>
</evidence>
<evidence type="ECO:0000313" key="8">
    <source>
        <dbReference type="Proteomes" id="UP000004030"/>
    </source>
</evidence>
<reference evidence="7 8" key="1">
    <citation type="journal article" date="2012" name="J. Bacteriol.">
        <title>Genome sequence of benzo(a)pyrene-degrading bacterium Novosphingobium pentaromativorans US6-1.</title>
        <authorList>
            <person name="Luo Y.R."/>
            <person name="Kang S.G."/>
            <person name="Kim S.J."/>
            <person name="Kim M.R."/>
            <person name="Li N."/>
            <person name="Lee J.H."/>
            <person name="Kwon K.K."/>
        </authorList>
    </citation>
    <scope>NUCLEOTIDE SEQUENCE [LARGE SCALE GENOMIC DNA]</scope>
    <source>
        <strain evidence="7 8">US6-1</strain>
    </source>
</reference>
<evidence type="ECO:0000256" key="6">
    <source>
        <dbReference type="ARBA" id="ARBA00048451"/>
    </source>
</evidence>
<keyword evidence="8" id="KW-1185">Reference proteome</keyword>
<dbReference type="AlphaFoldDB" id="G6EIR4"/>
<dbReference type="STRING" id="1088721.JI59_03145"/>
<comment type="caution">
    <text evidence="7">The sequence shown here is derived from an EMBL/GenBank/DDBJ whole genome shotgun (WGS) entry which is preliminary data.</text>
</comment>
<evidence type="ECO:0000313" key="7">
    <source>
        <dbReference type="EMBL" id="EHJ59006.1"/>
    </source>
</evidence>